<sequence length="107" mass="12277">MEYHRNQIQEADSKGLLKICEKLIGQKGTVNNIFPSTATSEHAAAEMLSDFFIEKIDKLCEKFDPNTSSELQKANCHSRLEIFEPASLEEVRKLILAVNWIKCLHNW</sequence>
<reference evidence="1 2" key="1">
    <citation type="submission" date="2024-01" db="EMBL/GenBank/DDBJ databases">
        <title>The genome of the rayed Mediterranean limpet Patella caerulea (Linnaeus, 1758).</title>
        <authorList>
            <person name="Anh-Thu Weber A."/>
            <person name="Halstead-Nussloch G."/>
        </authorList>
    </citation>
    <scope>NUCLEOTIDE SEQUENCE [LARGE SCALE GENOMIC DNA]</scope>
    <source>
        <strain evidence="1">AATW-2023a</strain>
        <tissue evidence="1">Whole specimen</tissue>
    </source>
</reference>
<evidence type="ECO:0000313" key="1">
    <source>
        <dbReference type="EMBL" id="KAK6169798.1"/>
    </source>
</evidence>
<accession>A0AAN8P7P9</accession>
<proteinExistence type="predicted"/>
<dbReference type="Proteomes" id="UP001347796">
    <property type="component" value="Unassembled WGS sequence"/>
</dbReference>
<name>A0AAN8P7P9_PATCE</name>
<comment type="caution">
    <text evidence="1">The sequence shown here is derived from an EMBL/GenBank/DDBJ whole genome shotgun (WGS) entry which is preliminary data.</text>
</comment>
<evidence type="ECO:0000313" key="2">
    <source>
        <dbReference type="Proteomes" id="UP001347796"/>
    </source>
</evidence>
<dbReference type="EMBL" id="JAZGQO010000015">
    <property type="protein sequence ID" value="KAK6169798.1"/>
    <property type="molecule type" value="Genomic_DNA"/>
</dbReference>
<protein>
    <submittedName>
        <fullName evidence="1">Uncharacterized protein</fullName>
    </submittedName>
</protein>
<keyword evidence="2" id="KW-1185">Reference proteome</keyword>
<dbReference type="AlphaFoldDB" id="A0AAN8P7P9"/>
<organism evidence="1 2">
    <name type="scientific">Patella caerulea</name>
    <name type="common">Rayed Mediterranean limpet</name>
    <dbReference type="NCBI Taxonomy" id="87958"/>
    <lineage>
        <taxon>Eukaryota</taxon>
        <taxon>Metazoa</taxon>
        <taxon>Spiralia</taxon>
        <taxon>Lophotrochozoa</taxon>
        <taxon>Mollusca</taxon>
        <taxon>Gastropoda</taxon>
        <taxon>Patellogastropoda</taxon>
        <taxon>Patelloidea</taxon>
        <taxon>Patellidae</taxon>
        <taxon>Patella</taxon>
    </lineage>
</organism>
<gene>
    <name evidence="1" type="ORF">SNE40_020782</name>
</gene>